<dbReference type="Gene3D" id="2.30.29.30">
    <property type="entry name" value="Pleckstrin-homology domain (PH domain)/Phosphotyrosine-binding domain (PTB)"/>
    <property type="match status" value="1"/>
</dbReference>
<dbReference type="Pfam" id="PF00621">
    <property type="entry name" value="RhoGEF"/>
    <property type="match status" value="1"/>
</dbReference>
<protein>
    <recommendedName>
        <fullName evidence="2">DH domain-containing protein</fullName>
    </recommendedName>
</protein>
<feature type="compositionally biased region" description="Acidic residues" evidence="1">
    <location>
        <begin position="620"/>
        <end position="629"/>
    </location>
</feature>
<dbReference type="PANTHER" id="PTHR13217">
    <property type="entry name" value="PLECKSTRIN HOMOLOGY DOMAIN-CONTAINING FAMILY G MEMBER 7"/>
    <property type="match status" value="1"/>
</dbReference>
<feature type="region of interest" description="Disordered" evidence="1">
    <location>
        <begin position="603"/>
        <end position="729"/>
    </location>
</feature>
<dbReference type="GO" id="GO:0030424">
    <property type="term" value="C:axon"/>
    <property type="evidence" value="ECO:0007669"/>
    <property type="project" value="TreeGrafter"/>
</dbReference>
<dbReference type="AlphaFoldDB" id="A0AAW0MYQ9"/>
<proteinExistence type="predicted"/>
<comment type="caution">
    <text evidence="3">The sequence shown here is derived from an EMBL/GenBank/DDBJ whole genome shotgun (WGS) entry which is preliminary data.</text>
</comment>
<organism evidence="3 4">
    <name type="scientific">Mugilogobius chulae</name>
    <name type="common">yellowstripe goby</name>
    <dbReference type="NCBI Taxonomy" id="88201"/>
    <lineage>
        <taxon>Eukaryota</taxon>
        <taxon>Metazoa</taxon>
        <taxon>Chordata</taxon>
        <taxon>Craniata</taxon>
        <taxon>Vertebrata</taxon>
        <taxon>Euteleostomi</taxon>
        <taxon>Actinopterygii</taxon>
        <taxon>Neopterygii</taxon>
        <taxon>Teleostei</taxon>
        <taxon>Neoteleostei</taxon>
        <taxon>Acanthomorphata</taxon>
        <taxon>Gobiaria</taxon>
        <taxon>Gobiiformes</taxon>
        <taxon>Gobioidei</taxon>
        <taxon>Gobiidae</taxon>
        <taxon>Gobionellinae</taxon>
        <taxon>Mugilogobius</taxon>
    </lineage>
</organism>
<keyword evidence="4" id="KW-1185">Reference proteome</keyword>
<dbReference type="PROSITE" id="PS50010">
    <property type="entry name" value="DH_2"/>
    <property type="match status" value="1"/>
</dbReference>
<dbReference type="PANTHER" id="PTHR13217:SF10">
    <property type="entry name" value="PLECKSTRIN HOMOLOGY DOMAIN-CONTAINING FAMILY G MEMBER 6 ISOFORM X1"/>
    <property type="match status" value="1"/>
</dbReference>
<dbReference type="GO" id="GO:0005886">
    <property type="term" value="C:plasma membrane"/>
    <property type="evidence" value="ECO:0007669"/>
    <property type="project" value="TreeGrafter"/>
</dbReference>
<feature type="compositionally biased region" description="Low complexity" evidence="1">
    <location>
        <begin position="641"/>
        <end position="652"/>
    </location>
</feature>
<name>A0AAW0MYQ9_9GOBI</name>
<dbReference type="SMART" id="SM00325">
    <property type="entry name" value="RhoGEF"/>
    <property type="match status" value="1"/>
</dbReference>
<evidence type="ECO:0000259" key="2">
    <source>
        <dbReference type="PROSITE" id="PS50010"/>
    </source>
</evidence>
<evidence type="ECO:0000313" key="3">
    <source>
        <dbReference type="EMBL" id="KAK7886904.1"/>
    </source>
</evidence>
<dbReference type="InterPro" id="IPR011993">
    <property type="entry name" value="PH-like_dom_sf"/>
</dbReference>
<dbReference type="InterPro" id="IPR040181">
    <property type="entry name" value="PKHG5/7"/>
</dbReference>
<dbReference type="InterPro" id="IPR035899">
    <property type="entry name" value="DBL_dom_sf"/>
</dbReference>
<feature type="region of interest" description="Disordered" evidence="1">
    <location>
        <begin position="1"/>
        <end position="124"/>
    </location>
</feature>
<dbReference type="CDD" id="cd00160">
    <property type="entry name" value="RhoGEF"/>
    <property type="match status" value="1"/>
</dbReference>
<feature type="domain" description="DH" evidence="2">
    <location>
        <begin position="225"/>
        <end position="421"/>
    </location>
</feature>
<dbReference type="SUPFAM" id="SSF48065">
    <property type="entry name" value="DBL homology domain (DH-domain)"/>
    <property type="match status" value="1"/>
</dbReference>
<sequence>MALKKVKAKRGGTHHSVRAHRETHRDVQTRTETHARELRTGAGESEEKPNMIEENKMDTAKTNSLSRAPPHMNGLVNGSSLDDVVDSRSSEGERQRDSEGKEETPPAAEITLHHRRSAESHKKFYSYQRRPKGKVVTDFSTVSKGTSSSAKPRAALRQVQVLFNQSEKNSSLEANGQLDLLKHNLEAFTVPVRPSWKWAEENQALERHWTDIVHSAPQMTKMQKNQQDALWEFVSTELIYINKLLVIRDLVLESLQHLHQLGFLLEVSAQLLFSNLPSVISAHQLFWQEVLFPMLQEVRRTGAPFDPMRLELAVCRSASAFRKRFSSYKHYCWEEESTQEFARRQQESSPHFHAYVQWIESHSHAERMRLGDMQAKPHQRITKYPLLLGAILKNTSQPGVQQALRAMLSSVMRFLESINDYMRFKDEELALSISAENVEGFQVDGINEEIDKCVREVSTFDLTCPVSGVGPEVIRRLLLEENLKIRWRKDNKMEIVALLFSDVLLLTKAQKKGERLKVIRPPLALDRTHCIALKDGCSFVLVEVGELLCVMNVFIFVASTPNSCSTWVSTIQQAKETLKEMRDKETSRQMEKWKLLQHYKSQSEVNDYEAETEAPPMTPSEEDPFEENLPEEKTEPKQGNGPQSPQSANGPQGPQPQPPQTVNGPQSPQRVNGPQSPQTVNRLQSPQRVNGPQSPQTINGPQSPQTTKEPQSPKTVNGPQSPQTVNGVDYTLFNGEMPFWQSSSPPQGLYRKQARRSLPARHPVIPGYEFIEMQVRSQESEMSSETVNKSPGARGMNAKRCFLLLIWGNTLSTHGHAACSIQKWTIP</sequence>
<gene>
    <name evidence="3" type="ORF">WMY93_026525</name>
</gene>
<dbReference type="InterPro" id="IPR000219">
    <property type="entry name" value="DH_dom"/>
</dbReference>
<evidence type="ECO:0000313" key="4">
    <source>
        <dbReference type="Proteomes" id="UP001460270"/>
    </source>
</evidence>
<dbReference type="GO" id="GO:0030139">
    <property type="term" value="C:endocytic vesicle"/>
    <property type="evidence" value="ECO:0007669"/>
    <property type="project" value="TreeGrafter"/>
</dbReference>
<feature type="compositionally biased region" description="Basic residues" evidence="1">
    <location>
        <begin position="1"/>
        <end position="18"/>
    </location>
</feature>
<accession>A0AAW0MYQ9</accession>
<dbReference type="Gene3D" id="1.20.900.10">
    <property type="entry name" value="Dbl homology (DH) domain"/>
    <property type="match status" value="1"/>
</dbReference>
<dbReference type="Proteomes" id="UP001460270">
    <property type="component" value="Unassembled WGS sequence"/>
</dbReference>
<dbReference type="GO" id="GO:0007266">
    <property type="term" value="P:Rho protein signal transduction"/>
    <property type="evidence" value="ECO:0007669"/>
    <property type="project" value="TreeGrafter"/>
</dbReference>
<feature type="compositionally biased region" description="Basic and acidic residues" evidence="1">
    <location>
        <begin position="85"/>
        <end position="104"/>
    </location>
</feature>
<dbReference type="SUPFAM" id="SSF50729">
    <property type="entry name" value="PH domain-like"/>
    <property type="match status" value="1"/>
</dbReference>
<dbReference type="GO" id="GO:0043542">
    <property type="term" value="P:endothelial cell migration"/>
    <property type="evidence" value="ECO:0007669"/>
    <property type="project" value="TreeGrafter"/>
</dbReference>
<dbReference type="EMBL" id="JBBPFD010000019">
    <property type="protein sequence ID" value="KAK7886904.1"/>
    <property type="molecule type" value="Genomic_DNA"/>
</dbReference>
<evidence type="ECO:0000256" key="1">
    <source>
        <dbReference type="SAM" id="MobiDB-lite"/>
    </source>
</evidence>
<dbReference type="GO" id="GO:0005085">
    <property type="term" value="F:guanyl-nucleotide exchange factor activity"/>
    <property type="evidence" value="ECO:0007669"/>
    <property type="project" value="InterPro"/>
</dbReference>
<reference evidence="4" key="1">
    <citation type="submission" date="2024-04" db="EMBL/GenBank/DDBJ databases">
        <title>Salinicola lusitanus LLJ914,a marine bacterium isolated from the Okinawa Trough.</title>
        <authorList>
            <person name="Li J."/>
        </authorList>
    </citation>
    <scope>NUCLEOTIDE SEQUENCE [LARGE SCALE GENOMIC DNA]</scope>
</reference>
<feature type="compositionally biased region" description="Polar residues" evidence="1">
    <location>
        <begin position="667"/>
        <end position="726"/>
    </location>
</feature>
<feature type="compositionally biased region" description="Basic and acidic residues" evidence="1">
    <location>
        <begin position="19"/>
        <end position="59"/>
    </location>
</feature>